<reference evidence="12" key="2">
    <citation type="submission" date="2020-09" db="EMBL/GenBank/DDBJ databases">
        <authorList>
            <person name="Sun Q."/>
            <person name="Zhou Y."/>
        </authorList>
    </citation>
    <scope>NUCLEOTIDE SEQUENCE</scope>
    <source>
        <strain evidence="12">CGMCC 1.15758</strain>
    </source>
</reference>
<dbReference type="GO" id="GO:0003908">
    <property type="term" value="F:methylated-DNA-[protein]-cysteine S-methyltransferase activity"/>
    <property type="evidence" value="ECO:0007669"/>
    <property type="project" value="UniProtKB-UniRule"/>
</dbReference>
<organism evidence="12 13">
    <name type="scientific">Cysteiniphilum litorale</name>
    <dbReference type="NCBI Taxonomy" id="2056700"/>
    <lineage>
        <taxon>Bacteria</taxon>
        <taxon>Pseudomonadati</taxon>
        <taxon>Pseudomonadota</taxon>
        <taxon>Gammaproteobacteria</taxon>
        <taxon>Thiotrichales</taxon>
        <taxon>Fastidiosibacteraceae</taxon>
        <taxon>Cysteiniphilum</taxon>
    </lineage>
</organism>
<feature type="domain" description="Methylated-DNA-[protein]-cysteine S-methyltransferase DNA binding" evidence="10">
    <location>
        <begin position="94"/>
        <end position="173"/>
    </location>
</feature>
<keyword evidence="6 9" id="KW-0227">DNA damage</keyword>
<evidence type="ECO:0000256" key="4">
    <source>
        <dbReference type="ARBA" id="ARBA00022603"/>
    </source>
</evidence>
<dbReference type="PANTHER" id="PTHR10815">
    <property type="entry name" value="METHYLATED-DNA--PROTEIN-CYSTEINE METHYLTRANSFERASE"/>
    <property type="match status" value="1"/>
</dbReference>
<dbReference type="GO" id="GO:0005737">
    <property type="term" value="C:cytoplasm"/>
    <property type="evidence" value="ECO:0007669"/>
    <property type="project" value="UniProtKB-SubCell"/>
</dbReference>
<proteinExistence type="inferred from homology"/>
<comment type="function">
    <text evidence="9">Involved in the cellular defense against the biological effects of O6-methylguanine (O6-MeG) and O4-methylthymine (O4-MeT) in DNA. Repairs the methylated nucleobase in DNA by stoichiometrically transferring the methyl group to a cysteine residue in the enzyme. This is a suicide reaction: the enzyme is irreversibly inactivated.</text>
</comment>
<dbReference type="Pfam" id="PF02870">
    <property type="entry name" value="Methyltransf_1N"/>
    <property type="match status" value="1"/>
</dbReference>
<evidence type="ECO:0000256" key="9">
    <source>
        <dbReference type="HAMAP-Rule" id="MF_00772"/>
    </source>
</evidence>
<comment type="subcellular location">
    <subcellularLocation>
        <location evidence="9">Cytoplasm</location>
    </subcellularLocation>
</comment>
<dbReference type="GO" id="GO:0006307">
    <property type="term" value="P:DNA alkylation repair"/>
    <property type="evidence" value="ECO:0007669"/>
    <property type="project" value="UniProtKB-UniRule"/>
</dbReference>
<dbReference type="InterPro" id="IPR014048">
    <property type="entry name" value="MethylDNA_cys_MeTrfase_DNA-bd"/>
</dbReference>
<dbReference type="InterPro" id="IPR023546">
    <property type="entry name" value="MGMT"/>
</dbReference>
<dbReference type="CDD" id="cd06445">
    <property type="entry name" value="ATase"/>
    <property type="match status" value="1"/>
</dbReference>
<comment type="similarity">
    <text evidence="2 9">Belongs to the MGMT family.</text>
</comment>
<evidence type="ECO:0000259" key="10">
    <source>
        <dbReference type="Pfam" id="PF01035"/>
    </source>
</evidence>
<comment type="catalytic activity">
    <reaction evidence="1 9">
        <text>a 4-O-methyl-thymidine in DNA + L-cysteinyl-[protein] = a thymidine in DNA + S-methyl-L-cysteinyl-[protein]</text>
        <dbReference type="Rhea" id="RHEA:53428"/>
        <dbReference type="Rhea" id="RHEA-COMP:10131"/>
        <dbReference type="Rhea" id="RHEA-COMP:10132"/>
        <dbReference type="Rhea" id="RHEA-COMP:13555"/>
        <dbReference type="Rhea" id="RHEA-COMP:13556"/>
        <dbReference type="ChEBI" id="CHEBI:29950"/>
        <dbReference type="ChEBI" id="CHEBI:82612"/>
        <dbReference type="ChEBI" id="CHEBI:137386"/>
        <dbReference type="ChEBI" id="CHEBI:137387"/>
        <dbReference type="EC" id="2.1.1.63"/>
    </reaction>
</comment>
<dbReference type="Gene3D" id="3.30.160.70">
    <property type="entry name" value="Methylated DNA-protein cysteine methyltransferase domain"/>
    <property type="match status" value="1"/>
</dbReference>
<dbReference type="RefSeq" id="WP_117002606.1">
    <property type="nucleotide sequence ID" value="NZ_BMJS01000014.1"/>
</dbReference>
<gene>
    <name evidence="12" type="primary">ogt</name>
    <name evidence="12" type="ORF">GCM10010995_14230</name>
</gene>
<evidence type="ECO:0000313" key="13">
    <source>
        <dbReference type="Proteomes" id="UP000636949"/>
    </source>
</evidence>
<evidence type="ECO:0000256" key="7">
    <source>
        <dbReference type="ARBA" id="ARBA00023204"/>
    </source>
</evidence>
<reference evidence="12" key="1">
    <citation type="journal article" date="2014" name="Int. J. Syst. Evol. Microbiol.">
        <title>Complete genome sequence of Corynebacterium casei LMG S-19264T (=DSM 44701T), isolated from a smear-ripened cheese.</title>
        <authorList>
            <consortium name="US DOE Joint Genome Institute (JGI-PGF)"/>
            <person name="Walter F."/>
            <person name="Albersmeier A."/>
            <person name="Kalinowski J."/>
            <person name="Ruckert C."/>
        </authorList>
    </citation>
    <scope>NUCLEOTIDE SEQUENCE</scope>
    <source>
        <strain evidence="12">CGMCC 1.15758</strain>
    </source>
</reference>
<dbReference type="Pfam" id="PF01035">
    <property type="entry name" value="DNA_binding_1"/>
    <property type="match status" value="1"/>
</dbReference>
<evidence type="ECO:0000256" key="3">
    <source>
        <dbReference type="ARBA" id="ARBA00022490"/>
    </source>
</evidence>
<keyword evidence="5 9" id="KW-0808">Transferase</keyword>
<feature type="active site" description="Nucleophile; methyl group acceptor" evidence="9">
    <location>
        <position position="145"/>
    </location>
</feature>
<dbReference type="SUPFAM" id="SSF53155">
    <property type="entry name" value="Methylated DNA-protein cysteine methyltransferase domain"/>
    <property type="match status" value="1"/>
</dbReference>
<evidence type="ECO:0000313" key="12">
    <source>
        <dbReference type="EMBL" id="GGF98165.1"/>
    </source>
</evidence>
<keyword evidence="7 9" id="KW-0234">DNA repair</keyword>
<comment type="caution">
    <text evidence="12">The sequence shown here is derived from an EMBL/GenBank/DDBJ whole genome shotgun (WGS) entry which is preliminary data.</text>
</comment>
<dbReference type="NCBIfam" id="TIGR00589">
    <property type="entry name" value="ogt"/>
    <property type="match status" value="1"/>
</dbReference>
<dbReference type="SUPFAM" id="SSF46767">
    <property type="entry name" value="Methylated DNA-protein cysteine methyltransferase, C-terminal domain"/>
    <property type="match status" value="1"/>
</dbReference>
<evidence type="ECO:0000256" key="6">
    <source>
        <dbReference type="ARBA" id="ARBA00022763"/>
    </source>
</evidence>
<dbReference type="EC" id="2.1.1.63" evidence="9"/>
<dbReference type="GO" id="GO:0032259">
    <property type="term" value="P:methylation"/>
    <property type="evidence" value="ECO:0007669"/>
    <property type="project" value="UniProtKB-KW"/>
</dbReference>
<evidence type="ECO:0000256" key="2">
    <source>
        <dbReference type="ARBA" id="ARBA00008711"/>
    </source>
</evidence>
<dbReference type="FunFam" id="1.10.10.10:FF:000214">
    <property type="entry name" value="Methylated-DNA--protein-cysteine methyltransferase"/>
    <property type="match status" value="1"/>
</dbReference>
<dbReference type="InterPro" id="IPR036388">
    <property type="entry name" value="WH-like_DNA-bd_sf"/>
</dbReference>
<accession>A0A8J2Z4A5</accession>
<name>A0A8J2Z4A5_9GAMM</name>
<keyword evidence="3 9" id="KW-0963">Cytoplasm</keyword>
<dbReference type="OrthoDB" id="9811249at2"/>
<dbReference type="InterPro" id="IPR001497">
    <property type="entry name" value="MethylDNA_cys_MeTrfase_AS"/>
</dbReference>
<dbReference type="InterPro" id="IPR036631">
    <property type="entry name" value="MGMT_N_sf"/>
</dbReference>
<dbReference type="Gene3D" id="1.10.10.10">
    <property type="entry name" value="Winged helix-like DNA-binding domain superfamily/Winged helix DNA-binding domain"/>
    <property type="match status" value="1"/>
</dbReference>
<keyword evidence="13" id="KW-1185">Reference proteome</keyword>
<dbReference type="InterPro" id="IPR036217">
    <property type="entry name" value="MethylDNA_cys_MeTrfase_DNAb"/>
</dbReference>
<dbReference type="HAMAP" id="MF_00772">
    <property type="entry name" value="OGT"/>
    <property type="match status" value="1"/>
</dbReference>
<evidence type="ECO:0000256" key="1">
    <source>
        <dbReference type="ARBA" id="ARBA00001286"/>
    </source>
</evidence>
<dbReference type="AlphaFoldDB" id="A0A8J2Z4A5"/>
<dbReference type="InterPro" id="IPR008332">
    <property type="entry name" value="MethylG_MeTrfase_N"/>
</dbReference>
<dbReference type="Proteomes" id="UP000636949">
    <property type="component" value="Unassembled WGS sequence"/>
</dbReference>
<comment type="miscellaneous">
    <text evidence="9">This enzyme catalyzes only one turnover and therefore is not strictly catalytic. According to one definition, an enzyme is a biocatalyst that acts repeatedly and over many reaction cycles.</text>
</comment>
<protein>
    <recommendedName>
        <fullName evidence="9">Methylated-DNA--protein-cysteine methyltransferase</fullName>
        <ecNumber evidence="9">2.1.1.63</ecNumber>
    </recommendedName>
    <alternativeName>
        <fullName evidence="9">6-O-methylguanine-DNA methyltransferase</fullName>
        <shortName evidence="9">MGMT</shortName>
    </alternativeName>
    <alternativeName>
        <fullName evidence="9">O-6-methylguanine-DNA-alkyltransferase</fullName>
    </alternativeName>
</protein>
<evidence type="ECO:0000256" key="8">
    <source>
        <dbReference type="ARBA" id="ARBA00049348"/>
    </source>
</evidence>
<feature type="domain" description="Methylguanine DNA methyltransferase ribonuclease-like" evidence="11">
    <location>
        <begin position="16"/>
        <end position="88"/>
    </location>
</feature>
<evidence type="ECO:0000259" key="11">
    <source>
        <dbReference type="Pfam" id="PF02870"/>
    </source>
</evidence>
<keyword evidence="4 9" id="KW-0489">Methyltransferase</keyword>
<dbReference type="PROSITE" id="PS00374">
    <property type="entry name" value="MGMT"/>
    <property type="match status" value="1"/>
</dbReference>
<dbReference type="EMBL" id="BMJS01000014">
    <property type="protein sequence ID" value="GGF98165.1"/>
    <property type="molecule type" value="Genomic_DNA"/>
</dbReference>
<comment type="catalytic activity">
    <reaction evidence="8 9">
        <text>a 6-O-methyl-2'-deoxyguanosine in DNA + L-cysteinyl-[protein] = S-methyl-L-cysteinyl-[protein] + a 2'-deoxyguanosine in DNA</text>
        <dbReference type="Rhea" id="RHEA:24000"/>
        <dbReference type="Rhea" id="RHEA-COMP:10131"/>
        <dbReference type="Rhea" id="RHEA-COMP:10132"/>
        <dbReference type="Rhea" id="RHEA-COMP:11367"/>
        <dbReference type="Rhea" id="RHEA-COMP:11368"/>
        <dbReference type="ChEBI" id="CHEBI:29950"/>
        <dbReference type="ChEBI" id="CHEBI:82612"/>
        <dbReference type="ChEBI" id="CHEBI:85445"/>
        <dbReference type="ChEBI" id="CHEBI:85448"/>
        <dbReference type="EC" id="2.1.1.63"/>
    </reaction>
</comment>
<sequence length="178" mass="19871">MKRIQKFFKLLPDQTVYDRLNSPIGELILFASNKGLHHVFWEHEAQLEAFQMGIQSFKQDVNHPIIVKAKTQLSEYFKGKRQVFDIPLCPHGTDFQLSVWQELRNIPYGKTISYGEQASRLGNKNKARAVGLANGLNPISIIVPCHRVIGSNGSLIGFGGGLDNKAKLLELERGGANS</sequence>
<dbReference type="PANTHER" id="PTHR10815:SF5">
    <property type="entry name" value="METHYLATED-DNA--PROTEIN-CYSTEINE METHYLTRANSFERASE"/>
    <property type="match status" value="1"/>
</dbReference>
<evidence type="ECO:0000256" key="5">
    <source>
        <dbReference type="ARBA" id="ARBA00022679"/>
    </source>
</evidence>